<sequence length="124" mass="13800">MTFINPGVICEITRPKLSGIGEHAGVFLPNGQVVHHGQGGPRIDTLEAFSQGRPIKVVRTTDRSKQWEIFQRIQSSLSRPPAYRLFDNNCEHFVSEILGEKKESRQINSLAIVGIIFAGLAAFR</sequence>
<dbReference type="AlphaFoldDB" id="A0A4Q9GZG6"/>
<dbReference type="InterPro" id="IPR007053">
    <property type="entry name" value="LRAT_dom"/>
</dbReference>
<name>A0A4Q9GZG6_9BURK</name>
<accession>A0A4Q9GZG6</accession>
<dbReference type="Pfam" id="PF04970">
    <property type="entry name" value="LRAT"/>
    <property type="match status" value="1"/>
</dbReference>
<organism evidence="2 3">
    <name type="scientific">Aquabacterium lacunae</name>
    <dbReference type="NCBI Taxonomy" id="2528630"/>
    <lineage>
        <taxon>Bacteria</taxon>
        <taxon>Pseudomonadati</taxon>
        <taxon>Pseudomonadota</taxon>
        <taxon>Betaproteobacteria</taxon>
        <taxon>Burkholderiales</taxon>
        <taxon>Aquabacterium</taxon>
    </lineage>
</organism>
<evidence type="ECO:0000313" key="2">
    <source>
        <dbReference type="EMBL" id="TBO28396.1"/>
    </source>
</evidence>
<dbReference type="PROSITE" id="PS51934">
    <property type="entry name" value="LRAT"/>
    <property type="match status" value="1"/>
</dbReference>
<comment type="caution">
    <text evidence="2">The sequence shown here is derived from an EMBL/GenBank/DDBJ whole genome shotgun (WGS) entry which is preliminary data.</text>
</comment>
<dbReference type="Gene3D" id="3.90.1720.10">
    <property type="entry name" value="endopeptidase domain like (from Nostoc punctiforme)"/>
    <property type="match status" value="1"/>
</dbReference>
<evidence type="ECO:0000313" key="3">
    <source>
        <dbReference type="Proteomes" id="UP000292120"/>
    </source>
</evidence>
<reference evidence="2 3" key="1">
    <citation type="submission" date="2019-02" db="EMBL/GenBank/DDBJ databases">
        <title>Aquabacterium sp. strain KMB7.</title>
        <authorList>
            <person name="Chen W.-M."/>
        </authorList>
    </citation>
    <scope>NUCLEOTIDE SEQUENCE [LARGE SCALE GENOMIC DNA]</scope>
    <source>
        <strain evidence="2 3">KMB7</strain>
    </source>
</reference>
<keyword evidence="3" id="KW-1185">Reference proteome</keyword>
<dbReference type="RefSeq" id="WP_130969091.1">
    <property type="nucleotide sequence ID" value="NZ_SIXI01000007.1"/>
</dbReference>
<gene>
    <name evidence="2" type="ORF">EYS42_15445</name>
</gene>
<proteinExistence type="predicted"/>
<evidence type="ECO:0000259" key="1">
    <source>
        <dbReference type="PROSITE" id="PS51934"/>
    </source>
</evidence>
<dbReference type="Proteomes" id="UP000292120">
    <property type="component" value="Unassembled WGS sequence"/>
</dbReference>
<protein>
    <submittedName>
        <fullName evidence="2">NC domain protein</fullName>
    </submittedName>
</protein>
<dbReference type="OrthoDB" id="9156935at2"/>
<dbReference type="EMBL" id="SIXI01000007">
    <property type="protein sequence ID" value="TBO28396.1"/>
    <property type="molecule type" value="Genomic_DNA"/>
</dbReference>
<feature type="domain" description="LRAT" evidence="1">
    <location>
        <begin position="13"/>
        <end position="106"/>
    </location>
</feature>